<proteinExistence type="predicted"/>
<evidence type="ECO:0000256" key="1">
    <source>
        <dbReference type="SAM" id="Phobius"/>
    </source>
</evidence>
<keyword evidence="1" id="KW-1133">Transmembrane helix</keyword>
<dbReference type="AlphaFoldDB" id="A0A8X6JXQ3"/>
<name>A0A8X6JXQ3_9ARAC</name>
<feature type="transmembrane region" description="Helical" evidence="1">
    <location>
        <begin position="12"/>
        <end position="32"/>
    </location>
</feature>
<keyword evidence="3" id="KW-1185">Reference proteome</keyword>
<evidence type="ECO:0000313" key="3">
    <source>
        <dbReference type="Proteomes" id="UP000886998"/>
    </source>
</evidence>
<keyword evidence="1" id="KW-0812">Transmembrane</keyword>
<evidence type="ECO:0000313" key="2">
    <source>
        <dbReference type="EMBL" id="GFS43508.1"/>
    </source>
</evidence>
<comment type="caution">
    <text evidence="2">The sequence shown here is derived from an EMBL/GenBank/DDBJ whole genome shotgun (WGS) entry which is preliminary data.</text>
</comment>
<sequence>MFLIDQEEDICLYLILLFDIVQQNLIYMVNVFKETIARVTSKRDISNRKTSEKNYVCLSSLVPVKTPKYR</sequence>
<reference evidence="2" key="1">
    <citation type="submission" date="2020-08" db="EMBL/GenBank/DDBJ databases">
        <title>Multicomponent nature underlies the extraordinary mechanical properties of spider dragline silk.</title>
        <authorList>
            <person name="Kono N."/>
            <person name="Nakamura H."/>
            <person name="Mori M."/>
            <person name="Yoshida Y."/>
            <person name="Ohtoshi R."/>
            <person name="Malay A.D."/>
            <person name="Moran D.A.P."/>
            <person name="Tomita M."/>
            <person name="Numata K."/>
            <person name="Arakawa K."/>
        </authorList>
    </citation>
    <scope>NUCLEOTIDE SEQUENCE</scope>
</reference>
<organism evidence="2 3">
    <name type="scientific">Trichonephila inaurata madagascariensis</name>
    <dbReference type="NCBI Taxonomy" id="2747483"/>
    <lineage>
        <taxon>Eukaryota</taxon>
        <taxon>Metazoa</taxon>
        <taxon>Ecdysozoa</taxon>
        <taxon>Arthropoda</taxon>
        <taxon>Chelicerata</taxon>
        <taxon>Arachnida</taxon>
        <taxon>Araneae</taxon>
        <taxon>Araneomorphae</taxon>
        <taxon>Entelegynae</taxon>
        <taxon>Araneoidea</taxon>
        <taxon>Nephilidae</taxon>
        <taxon>Trichonephila</taxon>
        <taxon>Trichonephila inaurata</taxon>
    </lineage>
</organism>
<protein>
    <submittedName>
        <fullName evidence="2">Uncharacterized protein</fullName>
    </submittedName>
</protein>
<gene>
    <name evidence="2" type="ORF">TNIN_294701</name>
</gene>
<accession>A0A8X6JXQ3</accession>
<dbReference type="EMBL" id="BMAV01025660">
    <property type="protein sequence ID" value="GFS43508.1"/>
    <property type="molecule type" value="Genomic_DNA"/>
</dbReference>
<keyword evidence="1" id="KW-0472">Membrane</keyword>
<dbReference type="Proteomes" id="UP000886998">
    <property type="component" value="Unassembled WGS sequence"/>
</dbReference>